<name>A0ABS4G289_9CLOT</name>
<accession>A0ABS4G289</accession>
<feature type="transmembrane region" description="Helical" evidence="1">
    <location>
        <begin position="66"/>
        <end position="85"/>
    </location>
</feature>
<protein>
    <submittedName>
        <fullName evidence="2">Membrane protein</fullName>
    </submittedName>
</protein>
<dbReference type="Proteomes" id="UP001519271">
    <property type="component" value="Unassembled WGS sequence"/>
</dbReference>
<keyword evidence="1" id="KW-1133">Transmembrane helix</keyword>
<dbReference type="Pfam" id="PF06541">
    <property type="entry name" value="ABC_trans_CmpB"/>
    <property type="match status" value="1"/>
</dbReference>
<gene>
    <name evidence="2" type="ORF">J2Z34_001140</name>
</gene>
<evidence type="ECO:0000256" key="1">
    <source>
        <dbReference type="SAM" id="Phobius"/>
    </source>
</evidence>
<keyword evidence="1" id="KW-0472">Membrane</keyword>
<evidence type="ECO:0000313" key="2">
    <source>
        <dbReference type="EMBL" id="MBP1918663.1"/>
    </source>
</evidence>
<feature type="transmembrane region" description="Helical" evidence="1">
    <location>
        <begin position="140"/>
        <end position="158"/>
    </location>
</feature>
<evidence type="ECO:0000313" key="3">
    <source>
        <dbReference type="Proteomes" id="UP001519271"/>
    </source>
</evidence>
<feature type="transmembrane region" description="Helical" evidence="1">
    <location>
        <begin position="97"/>
        <end position="120"/>
    </location>
</feature>
<keyword evidence="3" id="KW-1185">Reference proteome</keyword>
<dbReference type="EMBL" id="JAGGKC010000007">
    <property type="protein sequence ID" value="MBP1918663.1"/>
    <property type="molecule type" value="Genomic_DNA"/>
</dbReference>
<dbReference type="InterPro" id="IPR010540">
    <property type="entry name" value="CmpB_TMEM229"/>
</dbReference>
<keyword evidence="1" id="KW-0812">Transmembrane</keyword>
<feature type="transmembrane region" description="Helical" evidence="1">
    <location>
        <begin position="33"/>
        <end position="54"/>
    </location>
</feature>
<organism evidence="2 3">
    <name type="scientific">Youngiibacter multivorans</name>
    <dbReference type="NCBI Taxonomy" id="937251"/>
    <lineage>
        <taxon>Bacteria</taxon>
        <taxon>Bacillati</taxon>
        <taxon>Bacillota</taxon>
        <taxon>Clostridia</taxon>
        <taxon>Eubacteriales</taxon>
        <taxon>Clostridiaceae</taxon>
        <taxon>Youngiibacter</taxon>
    </lineage>
</organism>
<reference evidence="2 3" key="1">
    <citation type="submission" date="2021-03" db="EMBL/GenBank/DDBJ databases">
        <title>Genomic Encyclopedia of Type Strains, Phase IV (KMG-IV): sequencing the most valuable type-strain genomes for metagenomic binning, comparative biology and taxonomic classification.</title>
        <authorList>
            <person name="Goeker M."/>
        </authorList>
    </citation>
    <scope>NUCLEOTIDE SEQUENCE [LARGE SCALE GENOMIC DNA]</scope>
    <source>
        <strain evidence="2 3">DSM 6139</strain>
    </source>
</reference>
<proteinExistence type="predicted"/>
<comment type="caution">
    <text evidence="2">The sequence shown here is derived from an EMBL/GenBank/DDBJ whole genome shotgun (WGS) entry which is preliminary data.</text>
</comment>
<sequence>MIKMRTLKLNGKLIQISSSNHEVRVDKLAFGNLFWLFLGFCLVGYIFETLIAFLEFGSFQSKAGLIYGPFSQIYGIGALLSVLLYRFVRNSTHLAKFLFYSATGSIFEFSAGVLHENILGSYSWDYSSHVLSFGTGRTDILYSLVWGLSAMLIVYKVYPMVCRIYDSVGRRTTSLATLVFCTLLSADMLVKSLAVARYSEKHYGEPPSTSIEAFMDLQFPDDFMERIYPTMLFLER</sequence>